<dbReference type="AlphaFoldDB" id="A0A4R8WDE1"/>
<protein>
    <submittedName>
        <fullName evidence="3">DUF2892 domain-containing protein</fullName>
    </submittedName>
</protein>
<sequence>MMSILQFLGSPAGRWTRIVAGLILVLLAVVLGGWGWILAMLGAVFIAAGSFDFCLLAPLFGKPLQGPAFRKAFTS</sequence>
<evidence type="ECO:0000313" key="3">
    <source>
        <dbReference type="EMBL" id="TFC05297.1"/>
    </source>
</evidence>
<keyword evidence="1" id="KW-1133">Transmembrane helix</keyword>
<name>A0A4R8WDE1_9MICO</name>
<organism evidence="3 4">
    <name type="scientific">Cryobacterium mannosilyticum</name>
    <dbReference type="NCBI Taxonomy" id="1259190"/>
    <lineage>
        <taxon>Bacteria</taxon>
        <taxon>Bacillati</taxon>
        <taxon>Actinomycetota</taxon>
        <taxon>Actinomycetes</taxon>
        <taxon>Micrococcales</taxon>
        <taxon>Microbacteriaceae</taxon>
        <taxon>Cryobacterium</taxon>
    </lineage>
</organism>
<evidence type="ECO:0000256" key="1">
    <source>
        <dbReference type="SAM" id="Phobius"/>
    </source>
</evidence>
<keyword evidence="1" id="KW-0472">Membrane</keyword>
<dbReference type="RefSeq" id="WP_134507736.1">
    <property type="nucleotide sequence ID" value="NZ_SOFM01000016.1"/>
</dbReference>
<dbReference type="EMBL" id="SOFM01000016">
    <property type="protein sequence ID" value="TFC05297.1"/>
    <property type="molecule type" value="Genomic_DNA"/>
</dbReference>
<accession>A0A4R8WDE1</accession>
<keyword evidence="4" id="KW-1185">Reference proteome</keyword>
<keyword evidence="1" id="KW-0812">Transmembrane</keyword>
<feature type="transmembrane region" description="Helical" evidence="1">
    <location>
        <begin position="12"/>
        <end position="31"/>
    </location>
</feature>
<feature type="domain" description="Inner membrane protein YgaP-like transmembrane" evidence="2">
    <location>
        <begin position="14"/>
        <end position="62"/>
    </location>
</feature>
<dbReference type="InterPro" id="IPR021309">
    <property type="entry name" value="YgaP-like_TM"/>
</dbReference>
<proteinExistence type="predicted"/>
<reference evidence="3 4" key="1">
    <citation type="submission" date="2019-03" db="EMBL/GenBank/DDBJ databases">
        <title>Genomics of glacier-inhabiting Cryobacterium strains.</title>
        <authorList>
            <person name="Liu Q."/>
            <person name="Xin Y.-H."/>
        </authorList>
    </citation>
    <scope>NUCLEOTIDE SEQUENCE [LARGE SCALE GENOMIC DNA]</scope>
    <source>
        <strain evidence="3 4">RHLT2-21</strain>
    </source>
</reference>
<feature type="transmembrane region" description="Helical" evidence="1">
    <location>
        <begin position="37"/>
        <end position="61"/>
    </location>
</feature>
<evidence type="ECO:0000313" key="4">
    <source>
        <dbReference type="Proteomes" id="UP000297643"/>
    </source>
</evidence>
<dbReference type="Proteomes" id="UP000297643">
    <property type="component" value="Unassembled WGS sequence"/>
</dbReference>
<dbReference type="Pfam" id="PF11127">
    <property type="entry name" value="YgaP-like_TM"/>
    <property type="match status" value="1"/>
</dbReference>
<gene>
    <name evidence="3" type="ORF">E3O32_06360</name>
</gene>
<comment type="caution">
    <text evidence="3">The sequence shown here is derived from an EMBL/GenBank/DDBJ whole genome shotgun (WGS) entry which is preliminary data.</text>
</comment>
<evidence type="ECO:0000259" key="2">
    <source>
        <dbReference type="Pfam" id="PF11127"/>
    </source>
</evidence>